<dbReference type="Pfam" id="PF08712">
    <property type="entry name" value="Nfu_N"/>
    <property type="match status" value="1"/>
</dbReference>
<evidence type="ECO:0000256" key="1">
    <source>
        <dbReference type="SAM" id="MobiDB-lite"/>
    </source>
</evidence>
<keyword evidence="4" id="KW-1185">Reference proteome</keyword>
<gene>
    <name evidence="3" type="ORF">PB1_13484</name>
</gene>
<sequence>MKIIAIEPTPSPNTMKIILDEELPMGKRNNYKKETSEGAPEVIRNILEIEGVKSVYHVADFLAVERNAKYDWKTILPQVREAFGEDQDDVSAAESAINDHFGEIKVLVQMYKGIPMQIKLTDGTEERRYGLPEMFINAVKRAQDPNDNIVIERKWKEFGVRYGDFDQIGHDVKEELMAAYPDERLEALVKAAKDPERKNQSKQIRERKKVSLDDLNDPDWRKRYQLLEQMDDPTIDDLPILEKALHDEKASIRRLAVVYLGMIEDKRVLPLLYKGLKDKTVTVRRTAGDCLSDLGFEEAMDEMVEALKDGSKLVRWRAAMFLYEAGDERALPALKAAEDDPEFEVGMQVKLAIARIEGGEEAKGSVWKQMTEARKQDSQTNKKD</sequence>
<dbReference type="EMBL" id="AFEU01000003">
    <property type="protein sequence ID" value="EIJ78573.1"/>
    <property type="molecule type" value="Genomic_DNA"/>
</dbReference>
<evidence type="ECO:0000313" key="3">
    <source>
        <dbReference type="EMBL" id="EIJ78573.1"/>
    </source>
</evidence>
<name>I3DWF2_BACMT</name>
<keyword evidence="3" id="KW-0456">Lyase</keyword>
<dbReference type="OrthoDB" id="420201at2"/>
<dbReference type="Gene3D" id="3.30.1370.70">
    <property type="entry name" value="Scaffold protein Nfu/NifU, N-terminal domain"/>
    <property type="match status" value="1"/>
</dbReference>
<dbReference type="InterPro" id="IPR004155">
    <property type="entry name" value="PBS_lyase_HEAT"/>
</dbReference>
<dbReference type="Gene3D" id="1.25.10.10">
    <property type="entry name" value="Leucine-rich Repeat Variant"/>
    <property type="match status" value="1"/>
</dbReference>
<dbReference type="SUPFAM" id="SSF110836">
    <property type="entry name" value="Hypothetical protein SAV1430"/>
    <property type="match status" value="1"/>
</dbReference>
<accession>I3DWF2</accession>
<dbReference type="PANTHER" id="PTHR12697">
    <property type="entry name" value="PBS LYASE HEAT-LIKE PROTEIN"/>
    <property type="match status" value="1"/>
</dbReference>
<dbReference type="Pfam" id="PF13646">
    <property type="entry name" value="HEAT_2"/>
    <property type="match status" value="1"/>
</dbReference>
<reference evidence="3 4" key="1">
    <citation type="journal article" date="2012" name="Appl. Environ. Microbiol.">
        <title>Genome Sequence of Thermotolerant Bacillus methanolicus: Features and Regulation Related to Methylotrophy and Production of L-Lysine and L-Glutamate from Methanol.</title>
        <authorList>
            <person name="Heggeset T.M."/>
            <person name="Krog A."/>
            <person name="Balzer S."/>
            <person name="Wentzel A."/>
            <person name="Ellingsen T.E."/>
            <person name="Brautaset T."/>
        </authorList>
    </citation>
    <scope>NUCLEOTIDE SEQUENCE [LARGE SCALE GENOMIC DNA]</scope>
    <source>
        <strain evidence="3 4">PB1</strain>
    </source>
</reference>
<dbReference type="AlphaFoldDB" id="I3DWF2"/>
<dbReference type="GO" id="GO:0016829">
    <property type="term" value="F:lyase activity"/>
    <property type="evidence" value="ECO:0007669"/>
    <property type="project" value="UniProtKB-KW"/>
</dbReference>
<evidence type="ECO:0000313" key="4">
    <source>
        <dbReference type="Proteomes" id="UP000010523"/>
    </source>
</evidence>
<proteinExistence type="predicted"/>
<evidence type="ECO:0000259" key="2">
    <source>
        <dbReference type="SMART" id="SM00932"/>
    </source>
</evidence>
<feature type="region of interest" description="Disordered" evidence="1">
    <location>
        <begin position="361"/>
        <end position="384"/>
    </location>
</feature>
<dbReference type="eggNOG" id="COG1413">
    <property type="taxonomic scope" value="Bacteria"/>
</dbReference>
<dbReference type="InterPro" id="IPR016024">
    <property type="entry name" value="ARM-type_fold"/>
</dbReference>
<dbReference type="PATRIC" id="fig|997296.3.peg.2849"/>
<dbReference type="InterPro" id="IPR014824">
    <property type="entry name" value="Nfu/NifU_N"/>
</dbReference>
<organism evidence="3 4">
    <name type="scientific">Bacillus methanolicus PB1</name>
    <dbReference type="NCBI Taxonomy" id="997296"/>
    <lineage>
        <taxon>Bacteria</taxon>
        <taxon>Bacillati</taxon>
        <taxon>Bacillota</taxon>
        <taxon>Bacilli</taxon>
        <taxon>Bacillales</taxon>
        <taxon>Bacillaceae</taxon>
        <taxon>Bacillus</taxon>
    </lineage>
</organism>
<comment type="caution">
    <text evidence="3">The sequence shown here is derived from an EMBL/GenBank/DDBJ whole genome shotgun (WGS) entry which is preliminary data.</text>
</comment>
<dbReference type="PANTHER" id="PTHR12697:SF5">
    <property type="entry name" value="DEOXYHYPUSINE HYDROXYLASE"/>
    <property type="match status" value="1"/>
</dbReference>
<feature type="compositionally biased region" description="Basic and acidic residues" evidence="1">
    <location>
        <begin position="371"/>
        <end position="384"/>
    </location>
</feature>
<dbReference type="InterPro" id="IPR025989">
    <property type="entry name" value="Virulence_F_dom"/>
</dbReference>
<dbReference type="Proteomes" id="UP000010523">
    <property type="component" value="Unassembled WGS sequence"/>
</dbReference>
<dbReference type="STRING" id="997296.PB1_13484"/>
<protein>
    <submittedName>
        <fullName evidence="3">Lyase</fullName>
    </submittedName>
</protein>
<dbReference type="InterPro" id="IPR036498">
    <property type="entry name" value="Nfu/NifU_N_sf"/>
</dbReference>
<dbReference type="GO" id="GO:0016491">
    <property type="term" value="F:oxidoreductase activity"/>
    <property type="evidence" value="ECO:0007669"/>
    <property type="project" value="TreeGrafter"/>
</dbReference>
<dbReference type="RefSeq" id="WP_004437132.1">
    <property type="nucleotide sequence ID" value="NZ_AFEU01000003.1"/>
</dbReference>
<dbReference type="Pfam" id="PF13769">
    <property type="entry name" value="Virulence_fact"/>
    <property type="match status" value="1"/>
</dbReference>
<dbReference type="SUPFAM" id="SSF48371">
    <property type="entry name" value="ARM repeat"/>
    <property type="match status" value="1"/>
</dbReference>
<dbReference type="SMART" id="SM00932">
    <property type="entry name" value="Nfu_N"/>
    <property type="match status" value="1"/>
</dbReference>
<dbReference type="InterPro" id="IPR011989">
    <property type="entry name" value="ARM-like"/>
</dbReference>
<dbReference type="SMART" id="SM00567">
    <property type="entry name" value="EZ_HEAT"/>
    <property type="match status" value="3"/>
</dbReference>
<feature type="domain" description="Scaffold protein Nfu/NifU N-terminal" evidence="2">
    <location>
        <begin position="4"/>
        <end position="90"/>
    </location>
</feature>